<dbReference type="InterPro" id="IPR035965">
    <property type="entry name" value="PAS-like_dom_sf"/>
</dbReference>
<dbReference type="RefSeq" id="XP_004347211.1">
    <property type="nucleotide sequence ID" value="XM_004347161.1"/>
</dbReference>
<evidence type="ECO:0000256" key="1">
    <source>
        <dbReference type="SAM" id="MobiDB-lite"/>
    </source>
</evidence>
<keyword evidence="3" id="KW-1185">Reference proteome</keyword>
<proteinExistence type="predicted"/>
<dbReference type="STRING" id="1257118.L8H8J2"/>
<evidence type="ECO:0000313" key="3">
    <source>
        <dbReference type="Proteomes" id="UP000011083"/>
    </source>
</evidence>
<dbReference type="Gene3D" id="3.30.450.20">
    <property type="entry name" value="PAS domain"/>
    <property type="match status" value="1"/>
</dbReference>
<dbReference type="EMBL" id="KB007900">
    <property type="protein sequence ID" value="ELR21829.1"/>
    <property type="molecule type" value="Genomic_DNA"/>
</dbReference>
<dbReference type="KEGG" id="acan:ACA1_386370"/>
<dbReference type="OrthoDB" id="60033at2759"/>
<dbReference type="AlphaFoldDB" id="L8H8J2"/>
<accession>L8H8J2</accession>
<dbReference type="GeneID" id="14922743"/>
<feature type="compositionally biased region" description="Basic and acidic residues" evidence="1">
    <location>
        <begin position="110"/>
        <end position="132"/>
    </location>
</feature>
<evidence type="ECO:0000313" key="2">
    <source>
        <dbReference type="EMBL" id="ELR21829.1"/>
    </source>
</evidence>
<dbReference type="Proteomes" id="UP000011083">
    <property type="component" value="Unassembled WGS sequence"/>
</dbReference>
<organism evidence="2 3">
    <name type="scientific">Acanthamoeba castellanii (strain ATCC 30010 / Neff)</name>
    <dbReference type="NCBI Taxonomy" id="1257118"/>
    <lineage>
        <taxon>Eukaryota</taxon>
        <taxon>Amoebozoa</taxon>
        <taxon>Discosea</taxon>
        <taxon>Longamoebia</taxon>
        <taxon>Centramoebida</taxon>
        <taxon>Acanthamoebidae</taxon>
        <taxon>Acanthamoeba</taxon>
    </lineage>
</organism>
<dbReference type="SUPFAM" id="SSF55785">
    <property type="entry name" value="PYP-like sensor domain (PAS domain)"/>
    <property type="match status" value="1"/>
</dbReference>
<sequence>MDEDGEGVTFASSPTALLLASHGSTSAQQLQDRLKALLTRLGHVGRSDAGDAAASLLLDDAASALLAAAPSLLRHRKHSVRQLAGACFHELGRLCALPRDTDDDVDDDRAESNDDDRAAAEGVGRESGEGEVCHSPLLQSAADGVDDGDGEIVGARRPMRFRRAKGLGSDTTKRKPPPDTINEPADERDKEVDDDDDERLARQFDDYPISASLESEVLELMKKKDWAKTSLGAPKTWPAPLKIAFECMMSSRFPMSLAWGDDFLRFYNDACITLLGDKHPAHLGTPAAEAWPEIWYIIQPMLQQVLATGRPTWVTNKLLPMKRNGFVEEVYLTWSFSAIRDHDGVPRGVMTISFETSSDVISSRQIQALQALASRGLEASTCQEVRETVFDIFAKDCT</sequence>
<protein>
    <submittedName>
        <fullName evidence="2">Uncharacterized protein</fullName>
    </submittedName>
</protein>
<dbReference type="VEuPathDB" id="AmoebaDB:ACA1_386370"/>
<name>L8H8J2_ACACF</name>
<reference evidence="2 3" key="1">
    <citation type="journal article" date="2013" name="Genome Biol.">
        <title>Genome of Acanthamoeba castellanii highlights extensive lateral gene transfer and early evolution of tyrosine kinase signaling.</title>
        <authorList>
            <person name="Clarke M."/>
            <person name="Lohan A.J."/>
            <person name="Liu B."/>
            <person name="Lagkouvardos I."/>
            <person name="Roy S."/>
            <person name="Zafar N."/>
            <person name="Bertelli C."/>
            <person name="Schilde C."/>
            <person name="Kianianmomeni A."/>
            <person name="Burglin T.R."/>
            <person name="Frech C."/>
            <person name="Turcotte B."/>
            <person name="Kopec K.O."/>
            <person name="Synnott J.M."/>
            <person name="Choo C."/>
            <person name="Paponov I."/>
            <person name="Finkler A."/>
            <person name="Soon Heng Tan C."/>
            <person name="Hutchins A.P."/>
            <person name="Weinmeier T."/>
            <person name="Rattei T."/>
            <person name="Chu J.S."/>
            <person name="Gimenez G."/>
            <person name="Irimia M."/>
            <person name="Rigden D.J."/>
            <person name="Fitzpatrick D.A."/>
            <person name="Lorenzo-Morales J."/>
            <person name="Bateman A."/>
            <person name="Chiu C.H."/>
            <person name="Tang P."/>
            <person name="Hegemann P."/>
            <person name="Fromm H."/>
            <person name="Raoult D."/>
            <person name="Greub G."/>
            <person name="Miranda-Saavedra D."/>
            <person name="Chen N."/>
            <person name="Nash P."/>
            <person name="Ginger M.L."/>
            <person name="Horn M."/>
            <person name="Schaap P."/>
            <person name="Caler L."/>
            <person name="Loftus B."/>
        </authorList>
    </citation>
    <scope>NUCLEOTIDE SEQUENCE [LARGE SCALE GENOMIC DNA]</scope>
    <source>
        <strain evidence="2 3">Neff</strain>
    </source>
</reference>
<feature type="region of interest" description="Disordered" evidence="1">
    <location>
        <begin position="98"/>
        <end position="197"/>
    </location>
</feature>
<gene>
    <name evidence="2" type="ORF">ACA1_386370</name>
</gene>